<accession>A0A1B8QE40</accession>
<comment type="caution">
    <text evidence="3">The sequence shown here is derived from an EMBL/GenBank/DDBJ whole genome shotgun (WGS) entry which is preliminary data.</text>
</comment>
<dbReference type="RefSeq" id="WP_067235453.1">
    <property type="nucleotide sequence ID" value="NZ_LZMZ01000009.1"/>
</dbReference>
<dbReference type="Proteomes" id="UP000092508">
    <property type="component" value="Unassembled WGS sequence"/>
</dbReference>
<feature type="chain" id="PRO_5008612314" evidence="2">
    <location>
        <begin position="24"/>
        <end position="164"/>
    </location>
</feature>
<gene>
    <name evidence="3" type="ORF">A9308_04900</name>
</gene>
<proteinExistence type="predicted"/>
<organism evidence="3 4">
    <name type="scientific">Faucicola atlantae</name>
    <dbReference type="NCBI Taxonomy" id="34059"/>
    <lineage>
        <taxon>Bacteria</taxon>
        <taxon>Pseudomonadati</taxon>
        <taxon>Pseudomonadota</taxon>
        <taxon>Gammaproteobacteria</taxon>
        <taxon>Moraxellales</taxon>
        <taxon>Moraxellaceae</taxon>
        <taxon>Faucicola</taxon>
    </lineage>
</organism>
<dbReference type="EMBL" id="LZMZ01000009">
    <property type="protein sequence ID" value="OBX79948.1"/>
    <property type="molecule type" value="Genomic_DNA"/>
</dbReference>
<keyword evidence="2" id="KW-0732">Signal</keyword>
<name>A0A1B8QE40_9GAMM</name>
<feature type="signal peptide" evidence="2">
    <location>
        <begin position="1"/>
        <end position="23"/>
    </location>
</feature>
<evidence type="ECO:0000256" key="1">
    <source>
        <dbReference type="SAM" id="MobiDB-lite"/>
    </source>
</evidence>
<feature type="region of interest" description="Disordered" evidence="1">
    <location>
        <begin position="46"/>
        <end position="70"/>
    </location>
</feature>
<evidence type="ECO:0000256" key="2">
    <source>
        <dbReference type="SAM" id="SignalP"/>
    </source>
</evidence>
<feature type="compositionally biased region" description="Basic residues" evidence="1">
    <location>
        <begin position="46"/>
        <end position="66"/>
    </location>
</feature>
<reference evidence="3 4" key="1">
    <citation type="submission" date="2016-06" db="EMBL/GenBank/DDBJ databases">
        <title>Draft genome of Moraxella atlantae CCUG 66109.</title>
        <authorList>
            <person name="Salva-Serra F."/>
            <person name="Engstrom-Jakobsson H."/>
            <person name="Thorell K."/>
            <person name="Gonzales-Siles L."/>
            <person name="Karlsson R."/>
            <person name="Boulund F."/>
            <person name="Engstrand L."/>
            <person name="Kristiansson E."/>
            <person name="Moore E."/>
        </authorList>
    </citation>
    <scope>NUCLEOTIDE SEQUENCE [LARGE SCALE GENOMIC DNA]</scope>
    <source>
        <strain evidence="3 4">CCUG 66109</strain>
    </source>
</reference>
<dbReference type="STRING" id="34059.A9308_04900"/>
<evidence type="ECO:0000313" key="3">
    <source>
        <dbReference type="EMBL" id="OBX79948.1"/>
    </source>
</evidence>
<sequence length="164" mass="17435">MKRISFALTALVVSLGLAAPAQAATAKRTSTAKKCTCTPVKKATKKKAVRSTAKKPVAKKTTRRAAPRAVRPMTSEINPNIPADIKINENTSRDQRPYATTPALTPQPKVTVVQPAVVPVRQVVQRAPASQVTTDRVVAPNTVQRTTTTTVPVGVQTVPVVVNP</sequence>
<evidence type="ECO:0000313" key="4">
    <source>
        <dbReference type="Proteomes" id="UP000092508"/>
    </source>
</evidence>
<dbReference type="AlphaFoldDB" id="A0A1B8QE40"/>
<protein>
    <submittedName>
        <fullName evidence="3">Uncharacterized protein</fullName>
    </submittedName>
</protein>